<dbReference type="SUPFAM" id="SSF50475">
    <property type="entry name" value="FMN-binding split barrel"/>
    <property type="match status" value="1"/>
</dbReference>
<evidence type="ECO:0000256" key="3">
    <source>
        <dbReference type="ARBA" id="ARBA00022643"/>
    </source>
</evidence>
<feature type="binding site" evidence="6">
    <location>
        <position position="54"/>
    </location>
    <ligand>
        <name>substrate</name>
    </ligand>
</feature>
<feature type="binding site" evidence="6">
    <location>
        <begin position="178"/>
        <end position="180"/>
    </location>
    <ligand>
        <name>substrate</name>
    </ligand>
</feature>
<evidence type="ECO:0000256" key="2">
    <source>
        <dbReference type="ARBA" id="ARBA00022630"/>
    </source>
</evidence>
<dbReference type="InterPro" id="IPR012349">
    <property type="entry name" value="Split_barrel_FMN-bd"/>
</dbReference>
<evidence type="ECO:0000259" key="9">
    <source>
        <dbReference type="Pfam" id="PF10590"/>
    </source>
</evidence>
<name>A0AAU8AG71_9RHOB</name>
<feature type="binding site" evidence="6 7">
    <location>
        <position position="93"/>
    </location>
    <ligand>
        <name>FMN</name>
        <dbReference type="ChEBI" id="CHEBI:58210"/>
    </ligand>
</feature>
<dbReference type="InterPro" id="IPR019740">
    <property type="entry name" value="Pyridox_Oxase_CS"/>
</dbReference>
<feature type="binding site" evidence="6 7">
    <location>
        <position position="71"/>
    </location>
    <ligand>
        <name>FMN</name>
        <dbReference type="ChEBI" id="CHEBI:58210"/>
    </ligand>
</feature>
<feature type="binding site" evidence="6 7">
    <location>
        <position position="182"/>
    </location>
    <ligand>
        <name>FMN</name>
        <dbReference type="ChEBI" id="CHEBI:58210"/>
    </ligand>
</feature>
<evidence type="ECO:0000256" key="6">
    <source>
        <dbReference type="HAMAP-Rule" id="MF_01629"/>
    </source>
</evidence>
<dbReference type="HAMAP" id="MF_01629">
    <property type="entry name" value="PdxH"/>
    <property type="match status" value="1"/>
</dbReference>
<dbReference type="GO" id="GO:0008615">
    <property type="term" value="P:pyridoxine biosynthetic process"/>
    <property type="evidence" value="ECO:0007669"/>
    <property type="project" value="UniProtKB-UniRule"/>
</dbReference>
<comment type="subunit">
    <text evidence="6">Homodimer.</text>
</comment>
<dbReference type="Pfam" id="PF01243">
    <property type="entry name" value="PNPOx_N"/>
    <property type="match status" value="1"/>
</dbReference>
<feature type="domain" description="Pyridoxine 5'-phosphate oxidase dimerisation C-terminal" evidence="9">
    <location>
        <begin position="159"/>
        <end position="201"/>
    </location>
</feature>
<keyword evidence="2 6" id="KW-0285">Flavoprotein</keyword>
<dbReference type="NCBIfam" id="NF004231">
    <property type="entry name" value="PRK05679.1"/>
    <property type="match status" value="1"/>
</dbReference>
<accession>A0AAU8AG71</accession>
<dbReference type="InterPro" id="IPR011576">
    <property type="entry name" value="Pyridox_Oxase_N"/>
</dbReference>
<dbReference type="AlphaFoldDB" id="A0AAU8AG71"/>
<comment type="pathway">
    <text evidence="6">Cofactor metabolism; pyridoxal 5'-phosphate salvage; pyridoxal 5'-phosphate from pyridoxamine 5'-phosphate: step 1/1.</text>
</comment>
<keyword evidence="5 6" id="KW-0664">Pyridoxine biosynthesis</keyword>
<comment type="cofactor">
    <cofactor evidence="6 7">
        <name>FMN</name>
        <dbReference type="ChEBI" id="CHEBI:58210"/>
    </cofactor>
    <text evidence="6 7">Binds 1 FMN per subunit.</text>
</comment>
<feature type="binding site" evidence="6 7">
    <location>
        <begin position="128"/>
        <end position="129"/>
    </location>
    <ligand>
        <name>FMN</name>
        <dbReference type="ChEBI" id="CHEBI:58210"/>
    </ligand>
</feature>
<dbReference type="PANTHER" id="PTHR10851:SF0">
    <property type="entry name" value="PYRIDOXINE-5'-PHOSPHATE OXIDASE"/>
    <property type="match status" value="1"/>
</dbReference>
<dbReference type="Gene3D" id="2.30.110.10">
    <property type="entry name" value="Electron Transport, Fmn-binding Protein, Chain A"/>
    <property type="match status" value="1"/>
</dbReference>
<evidence type="ECO:0000259" key="8">
    <source>
        <dbReference type="Pfam" id="PF01243"/>
    </source>
</evidence>
<dbReference type="InterPro" id="IPR019576">
    <property type="entry name" value="Pyridoxamine_oxidase_dimer_C"/>
</dbReference>
<keyword evidence="4 6" id="KW-0560">Oxidoreductase</keyword>
<evidence type="ECO:0000313" key="10">
    <source>
        <dbReference type="EMBL" id="XCC93446.1"/>
    </source>
</evidence>
<evidence type="ECO:0000256" key="7">
    <source>
        <dbReference type="PIRSR" id="PIRSR000190-2"/>
    </source>
</evidence>
<feature type="binding site" evidence="6">
    <location>
        <position position="119"/>
    </location>
    <ligand>
        <name>substrate</name>
    </ligand>
</feature>
<feature type="binding site" evidence="6 7">
    <location>
        <position position="172"/>
    </location>
    <ligand>
        <name>FMN</name>
        <dbReference type="ChEBI" id="CHEBI:58210"/>
    </ligand>
</feature>
<dbReference type="PANTHER" id="PTHR10851">
    <property type="entry name" value="PYRIDOXINE-5-PHOSPHATE OXIDASE"/>
    <property type="match status" value="1"/>
</dbReference>
<evidence type="ECO:0000256" key="5">
    <source>
        <dbReference type="ARBA" id="ARBA00023096"/>
    </source>
</evidence>
<comment type="function">
    <text evidence="6">Catalyzes the oxidation of either pyridoxine 5'-phosphate (PNP) or pyridoxamine 5'-phosphate (PMP) into pyridoxal 5'-phosphate (PLP).</text>
</comment>
<organism evidence="10">
    <name type="scientific">Alloyangia sp. H15</name>
    <dbReference type="NCBI Taxonomy" id="3029062"/>
    <lineage>
        <taxon>Bacteria</taxon>
        <taxon>Pseudomonadati</taxon>
        <taxon>Pseudomonadota</taxon>
        <taxon>Alphaproteobacteria</taxon>
        <taxon>Rhodobacterales</taxon>
        <taxon>Roseobacteraceae</taxon>
        <taxon>Alloyangia</taxon>
    </lineage>
</organism>
<feature type="binding site" evidence="6">
    <location>
        <position position="115"/>
    </location>
    <ligand>
        <name>substrate</name>
    </ligand>
</feature>
<sequence>MSDRGGIFAGDDPFAIARSWLAEAEAVEPNDPNAIALSTVDETGMPNARMVLLKEIEADAFVFYTNYESVKAREILGSGKAAFVLHWKTLRRQVRVRGLVLKEDGPQADAYYASRSLKSRLGAWASKQSRPLASRASLMAEVAKITATKGPNPPRPEFWGGFRITPVEIEFWADGAFRLHDRFVWRRTSVSEEWTVTRLNP</sequence>
<dbReference type="PROSITE" id="PS01064">
    <property type="entry name" value="PYRIDOX_OXIDASE"/>
    <property type="match status" value="1"/>
</dbReference>
<feature type="domain" description="Pyridoxamine 5'-phosphate oxidase N-terminal" evidence="8">
    <location>
        <begin position="29"/>
        <end position="147"/>
    </location>
</feature>
<dbReference type="RefSeq" id="WP_353472267.1">
    <property type="nucleotide sequence ID" value="NZ_CP123384.1"/>
</dbReference>
<reference evidence="10" key="1">
    <citation type="submission" date="2023-02" db="EMBL/GenBank/DDBJ databases">
        <title>Description and genomic characterization of Salipiger bruguierae sp. nov., isolated from the sediment of mangrove plant Bruguiera sexangula.</title>
        <authorList>
            <person name="Long M."/>
        </authorList>
    </citation>
    <scope>NUCLEOTIDE SEQUENCE</scope>
    <source>
        <strain evidence="10">H15</strain>
    </source>
</reference>
<dbReference type="GO" id="GO:0004733">
    <property type="term" value="F:pyridoxamine phosphate oxidase activity"/>
    <property type="evidence" value="ECO:0007669"/>
    <property type="project" value="UniProtKB-UniRule"/>
</dbReference>
<dbReference type="PIRSF" id="PIRSF000190">
    <property type="entry name" value="Pyd_amn-ph_oxd"/>
    <property type="match status" value="1"/>
</dbReference>
<comment type="pathway">
    <text evidence="6">Cofactor metabolism; pyridoxal 5'-phosphate salvage; pyridoxal 5'-phosphate from pyridoxine 5'-phosphate: step 1/1.</text>
</comment>
<feature type="binding site" evidence="6 7">
    <location>
        <begin position="49"/>
        <end position="54"/>
    </location>
    <ligand>
        <name>FMN</name>
        <dbReference type="ChEBI" id="CHEBI:58210"/>
    </ligand>
</feature>
<dbReference type="EC" id="1.4.3.5" evidence="6"/>
<proteinExistence type="inferred from homology"/>
<dbReference type="Pfam" id="PF10590">
    <property type="entry name" value="PNP_phzG_C"/>
    <property type="match status" value="1"/>
</dbReference>
<comment type="catalytic activity">
    <reaction evidence="6">
        <text>pyridoxine 5'-phosphate + O2 = pyridoxal 5'-phosphate + H2O2</text>
        <dbReference type="Rhea" id="RHEA:15149"/>
        <dbReference type="ChEBI" id="CHEBI:15379"/>
        <dbReference type="ChEBI" id="CHEBI:16240"/>
        <dbReference type="ChEBI" id="CHEBI:58589"/>
        <dbReference type="ChEBI" id="CHEBI:597326"/>
        <dbReference type="EC" id="1.4.3.5"/>
    </reaction>
</comment>
<evidence type="ECO:0000256" key="1">
    <source>
        <dbReference type="ARBA" id="ARBA00007301"/>
    </source>
</evidence>
<comment type="catalytic activity">
    <reaction evidence="6">
        <text>pyridoxamine 5'-phosphate + O2 + H2O = pyridoxal 5'-phosphate + H2O2 + NH4(+)</text>
        <dbReference type="Rhea" id="RHEA:15817"/>
        <dbReference type="ChEBI" id="CHEBI:15377"/>
        <dbReference type="ChEBI" id="CHEBI:15379"/>
        <dbReference type="ChEBI" id="CHEBI:16240"/>
        <dbReference type="ChEBI" id="CHEBI:28938"/>
        <dbReference type="ChEBI" id="CHEBI:58451"/>
        <dbReference type="ChEBI" id="CHEBI:597326"/>
        <dbReference type="EC" id="1.4.3.5"/>
    </reaction>
</comment>
<comment type="similarity">
    <text evidence="1 6">Belongs to the pyridoxamine 5'-phosphate oxidase family.</text>
</comment>
<dbReference type="NCBIfam" id="TIGR00558">
    <property type="entry name" value="pdxH"/>
    <property type="match status" value="1"/>
</dbReference>
<gene>
    <name evidence="6 10" type="primary">pdxH</name>
    <name evidence="10" type="ORF">PVT71_13305</name>
</gene>
<feature type="binding site" evidence="6 7">
    <location>
        <begin position="64"/>
        <end position="65"/>
    </location>
    <ligand>
        <name>FMN</name>
        <dbReference type="ChEBI" id="CHEBI:58210"/>
    </ligand>
</feature>
<protein>
    <recommendedName>
        <fullName evidence="6">Pyridoxine/pyridoxamine 5'-phosphate oxidase</fullName>
        <ecNumber evidence="6">1.4.3.5</ecNumber>
    </recommendedName>
    <alternativeName>
        <fullName evidence="6">PNP/PMP oxidase</fullName>
        <shortName evidence="6">PNPOx</shortName>
    </alternativeName>
    <alternativeName>
        <fullName evidence="6">Pyridoxal 5'-phosphate synthase</fullName>
    </alternativeName>
</protein>
<keyword evidence="3 6" id="KW-0288">FMN</keyword>
<evidence type="ECO:0000256" key="4">
    <source>
        <dbReference type="ARBA" id="ARBA00023002"/>
    </source>
</evidence>
<feature type="binding site" evidence="6">
    <location>
        <position position="111"/>
    </location>
    <ligand>
        <name>substrate</name>
    </ligand>
</feature>
<comment type="caution">
    <text evidence="6">Lacks conserved residue(s) required for the propagation of feature annotation.</text>
</comment>
<dbReference type="InterPro" id="IPR000659">
    <property type="entry name" value="Pyridox_Oxase"/>
</dbReference>
<dbReference type="GO" id="GO:0010181">
    <property type="term" value="F:FMN binding"/>
    <property type="evidence" value="ECO:0007669"/>
    <property type="project" value="UniProtKB-UniRule"/>
</dbReference>
<dbReference type="EMBL" id="CP123384">
    <property type="protein sequence ID" value="XCC93446.1"/>
    <property type="molecule type" value="Genomic_DNA"/>
</dbReference>